<proteinExistence type="predicted"/>
<organism evidence="2 3">
    <name type="scientific">Platysternon megacephalum</name>
    <name type="common">big-headed turtle</name>
    <dbReference type="NCBI Taxonomy" id="55544"/>
    <lineage>
        <taxon>Eukaryota</taxon>
        <taxon>Metazoa</taxon>
        <taxon>Chordata</taxon>
        <taxon>Craniata</taxon>
        <taxon>Vertebrata</taxon>
        <taxon>Euteleostomi</taxon>
        <taxon>Archelosauria</taxon>
        <taxon>Testudinata</taxon>
        <taxon>Testudines</taxon>
        <taxon>Cryptodira</taxon>
        <taxon>Durocryptodira</taxon>
        <taxon>Testudinoidea</taxon>
        <taxon>Platysternidae</taxon>
        <taxon>Platysternon</taxon>
    </lineage>
</organism>
<dbReference type="Proteomes" id="UP000297703">
    <property type="component" value="Unassembled WGS sequence"/>
</dbReference>
<keyword evidence="1" id="KW-0732">Signal</keyword>
<keyword evidence="2" id="KW-0808">Transferase</keyword>
<evidence type="ECO:0000313" key="2">
    <source>
        <dbReference type="EMBL" id="TFK13814.1"/>
    </source>
</evidence>
<dbReference type="GO" id="GO:0016301">
    <property type="term" value="F:kinase activity"/>
    <property type="evidence" value="ECO:0007669"/>
    <property type="project" value="UniProtKB-KW"/>
</dbReference>
<evidence type="ECO:0000313" key="3">
    <source>
        <dbReference type="Proteomes" id="UP000297703"/>
    </source>
</evidence>
<protein>
    <submittedName>
        <fullName evidence="2">Testis-specific serine/threonine-protein kinase 6-like</fullName>
    </submittedName>
</protein>
<sequence length="107" mass="11654">MGFFLTICNTLPSLSLLLGEVREVNTGICPRIQHLLKSQAAQLFSSAVEKTEDDLSCTAAFVSAVKANYTNGYKNTVASQKGKTKCNPLSPPKLSRNTQQLYLDSDI</sequence>
<dbReference type="EMBL" id="QXTE01000014">
    <property type="protein sequence ID" value="TFK13814.1"/>
    <property type="molecule type" value="Genomic_DNA"/>
</dbReference>
<name>A0A4D9F886_9SAUR</name>
<dbReference type="AlphaFoldDB" id="A0A4D9F886"/>
<comment type="caution">
    <text evidence="2">The sequence shown here is derived from an EMBL/GenBank/DDBJ whole genome shotgun (WGS) entry which is preliminary data.</text>
</comment>
<keyword evidence="3" id="KW-1185">Reference proteome</keyword>
<accession>A0A4D9F886</accession>
<feature type="signal peptide" evidence="1">
    <location>
        <begin position="1"/>
        <end position="26"/>
    </location>
</feature>
<reference evidence="2 3" key="1">
    <citation type="submission" date="2019-04" db="EMBL/GenBank/DDBJ databases">
        <title>Draft genome of the big-headed turtle Platysternon megacephalum.</title>
        <authorList>
            <person name="Gong S."/>
        </authorList>
    </citation>
    <scope>NUCLEOTIDE SEQUENCE [LARGE SCALE GENOMIC DNA]</scope>
    <source>
        <strain evidence="2">DO16091913</strain>
        <tissue evidence="2">Muscle</tissue>
    </source>
</reference>
<keyword evidence="2" id="KW-0418">Kinase</keyword>
<gene>
    <name evidence="2" type="ORF">DR999_PMT02834</name>
</gene>
<reference evidence="2 3" key="2">
    <citation type="submission" date="2019-04" db="EMBL/GenBank/DDBJ databases">
        <title>The genome sequence of big-headed turtle.</title>
        <authorList>
            <person name="Gong S."/>
        </authorList>
    </citation>
    <scope>NUCLEOTIDE SEQUENCE [LARGE SCALE GENOMIC DNA]</scope>
    <source>
        <strain evidence="2">DO16091913</strain>
        <tissue evidence="2">Muscle</tissue>
    </source>
</reference>
<feature type="chain" id="PRO_5020023847" evidence="1">
    <location>
        <begin position="27"/>
        <end position="107"/>
    </location>
</feature>
<evidence type="ECO:0000256" key="1">
    <source>
        <dbReference type="SAM" id="SignalP"/>
    </source>
</evidence>